<gene>
    <name evidence="1" type="ORF">J2S76_002238</name>
</gene>
<proteinExistence type="predicted"/>
<dbReference type="Proteomes" id="UP001238467">
    <property type="component" value="Unassembled WGS sequence"/>
</dbReference>
<comment type="caution">
    <text evidence="1">The sequence shown here is derived from an EMBL/GenBank/DDBJ whole genome shotgun (WGS) entry which is preliminary data.</text>
</comment>
<organism evidence="1 2">
    <name type="scientific">Ancylobacter vacuolatus</name>
    <dbReference type="NCBI Taxonomy" id="223389"/>
    <lineage>
        <taxon>Bacteria</taxon>
        <taxon>Pseudomonadati</taxon>
        <taxon>Pseudomonadota</taxon>
        <taxon>Alphaproteobacteria</taxon>
        <taxon>Hyphomicrobiales</taxon>
        <taxon>Xanthobacteraceae</taxon>
        <taxon>Ancylobacter</taxon>
    </lineage>
</organism>
<evidence type="ECO:0000313" key="2">
    <source>
        <dbReference type="Proteomes" id="UP001238467"/>
    </source>
</evidence>
<protein>
    <submittedName>
        <fullName evidence="1">Uncharacterized protein</fullName>
    </submittedName>
</protein>
<accession>A0ABU0DHA6</accession>
<evidence type="ECO:0000313" key="1">
    <source>
        <dbReference type="EMBL" id="MDQ0347811.1"/>
    </source>
</evidence>
<dbReference type="EMBL" id="JAUSUH010000004">
    <property type="protein sequence ID" value="MDQ0347811.1"/>
    <property type="molecule type" value="Genomic_DNA"/>
</dbReference>
<name>A0ABU0DHA6_9HYPH</name>
<keyword evidence="2" id="KW-1185">Reference proteome</keyword>
<dbReference type="RefSeq" id="WP_307060458.1">
    <property type="nucleotide sequence ID" value="NZ_JAUSUH010000004.1"/>
</dbReference>
<reference evidence="1 2" key="1">
    <citation type="submission" date="2023-07" db="EMBL/GenBank/DDBJ databases">
        <title>Genomic Encyclopedia of Type Strains, Phase IV (KMG-IV): sequencing the most valuable type-strain genomes for metagenomic binning, comparative biology and taxonomic classification.</title>
        <authorList>
            <person name="Goeker M."/>
        </authorList>
    </citation>
    <scope>NUCLEOTIDE SEQUENCE [LARGE SCALE GENOMIC DNA]</scope>
    <source>
        <strain evidence="1 2">DSM 1277</strain>
    </source>
</reference>
<sequence length="288" mass="32947">MKYIFIILAPPYTSKSSGVRALYRLCHHLNEAGYPSAIKADREVRPSDWNVPFHRGAVGDSIVVYPEIVSGNPLRAGKVVRWALNDPGLLAGDTTYPDEEMVFVYDPQKLETVSRAVSEPLGPNRVLWTGLIDPEVIFPDASVPKTIDCSFTHKGRALRERFPLPPGLSIEALEDRTPDMAALGDTLRRTRTLYSYDHYSNVLREAAISGCDIRVISEEEGWHDPRGCSCQKNIWWQDNLVENYARKFRDSSFTHDFVREVHTRWPVPEAAPLRKQSDRFWKVLWPRR</sequence>